<dbReference type="GO" id="GO:0009734">
    <property type="term" value="P:auxin-activated signaling pathway"/>
    <property type="evidence" value="ECO:0007669"/>
    <property type="project" value="UniProtKB-UniRule"/>
</dbReference>
<evidence type="ECO:0000256" key="7">
    <source>
        <dbReference type="ARBA" id="ARBA00023242"/>
    </source>
</evidence>
<accession>A0A1S2Y959</accession>
<reference evidence="12" key="1">
    <citation type="journal article" date="2013" name="Nat. Biotechnol.">
        <title>Draft genome sequence of chickpea (Cicer arietinum) provides a resource for trait improvement.</title>
        <authorList>
            <person name="Varshney R.K."/>
            <person name="Song C."/>
            <person name="Saxena R.K."/>
            <person name="Azam S."/>
            <person name="Yu S."/>
            <person name="Sharpe A.G."/>
            <person name="Cannon S."/>
            <person name="Baek J."/>
            <person name="Rosen B.D."/>
            <person name="Tar'an B."/>
            <person name="Millan T."/>
            <person name="Zhang X."/>
            <person name="Ramsay L.D."/>
            <person name="Iwata A."/>
            <person name="Wang Y."/>
            <person name="Nelson W."/>
            <person name="Farmer A.D."/>
            <person name="Gaur P.M."/>
            <person name="Soderlund C."/>
            <person name="Penmetsa R.V."/>
            <person name="Xu C."/>
            <person name="Bharti A.K."/>
            <person name="He W."/>
            <person name="Winter P."/>
            <person name="Zhao S."/>
            <person name="Hane J.K."/>
            <person name="Carrasquilla-Garcia N."/>
            <person name="Condie J.A."/>
            <person name="Upadhyaya H.D."/>
            <person name="Luo M.C."/>
            <person name="Thudi M."/>
            <person name="Gowda C.L."/>
            <person name="Singh N.P."/>
            <person name="Lichtenzveig J."/>
            <person name="Gali K.K."/>
            <person name="Rubio J."/>
            <person name="Nadarajan N."/>
            <person name="Dolezel J."/>
            <person name="Bansal K.C."/>
            <person name="Xu X."/>
            <person name="Edwards D."/>
            <person name="Zhang G."/>
            <person name="Kahl G."/>
            <person name="Gil J."/>
            <person name="Singh K.B."/>
            <person name="Datta S.K."/>
            <person name="Jackson S.A."/>
            <person name="Wang J."/>
            <person name="Cook D.R."/>
        </authorList>
    </citation>
    <scope>NUCLEOTIDE SEQUENCE [LARGE SCALE GENOMIC DNA]</scope>
    <source>
        <strain evidence="12">cv. CDC Frontier</strain>
    </source>
</reference>
<comment type="subcellular location">
    <subcellularLocation>
        <location evidence="1 10">Nucleus</location>
    </subcellularLocation>
</comment>
<organism evidence="12 13">
    <name type="scientific">Cicer arietinum</name>
    <name type="common">Chickpea</name>
    <name type="synonym">Garbanzo</name>
    <dbReference type="NCBI Taxonomy" id="3827"/>
    <lineage>
        <taxon>Eukaryota</taxon>
        <taxon>Viridiplantae</taxon>
        <taxon>Streptophyta</taxon>
        <taxon>Embryophyta</taxon>
        <taxon>Tracheophyta</taxon>
        <taxon>Spermatophyta</taxon>
        <taxon>Magnoliopsida</taxon>
        <taxon>eudicotyledons</taxon>
        <taxon>Gunneridae</taxon>
        <taxon>Pentapetalae</taxon>
        <taxon>rosids</taxon>
        <taxon>fabids</taxon>
        <taxon>Fabales</taxon>
        <taxon>Fabaceae</taxon>
        <taxon>Papilionoideae</taxon>
        <taxon>50 kb inversion clade</taxon>
        <taxon>NPAAA clade</taxon>
        <taxon>Hologalegina</taxon>
        <taxon>IRL clade</taxon>
        <taxon>Cicereae</taxon>
        <taxon>Cicer</taxon>
    </lineage>
</organism>
<dbReference type="Proteomes" id="UP000087171">
    <property type="component" value="Chromosome Ca5"/>
</dbReference>
<evidence type="ECO:0000256" key="3">
    <source>
        <dbReference type="ARBA" id="ARBA00011726"/>
    </source>
</evidence>
<keyword evidence="7 10" id="KW-0539">Nucleus</keyword>
<comment type="function">
    <text evidence="9">Aux/IAA proteins are short-lived transcriptional factors that function as repressors of early auxin response genes at low auxin concentrations. Repression is thought to result from the interaction with auxin response factors (ARFs), proteins that bind to the auxin-responsive promoter element (AuxRE). Formation of heterodimers with ARF proteins may alter their ability to modulate early auxin response genes expression.</text>
</comment>
<dbReference type="PROSITE" id="PS51745">
    <property type="entry name" value="PB1"/>
    <property type="match status" value="1"/>
</dbReference>
<evidence type="ECO:0000256" key="8">
    <source>
        <dbReference type="ARBA" id="ARBA00023294"/>
    </source>
</evidence>
<feature type="domain" description="PB1" evidence="11">
    <location>
        <begin position="127"/>
        <end position="211"/>
    </location>
</feature>
<dbReference type="GO" id="GO:0005634">
    <property type="term" value="C:nucleus"/>
    <property type="evidence" value="ECO:0007669"/>
    <property type="project" value="UniProtKB-SubCell"/>
</dbReference>
<dbReference type="PaxDb" id="3827-XP_004501338.1"/>
<dbReference type="SUPFAM" id="SSF54277">
    <property type="entry name" value="CAD &amp; PB1 domains"/>
    <property type="match status" value="1"/>
</dbReference>
<evidence type="ECO:0000256" key="10">
    <source>
        <dbReference type="RuleBase" id="RU004549"/>
    </source>
</evidence>
<protein>
    <recommendedName>
        <fullName evidence="10">Auxin-induced protein</fullName>
    </recommendedName>
</protein>
<keyword evidence="12" id="KW-1185">Reference proteome</keyword>
<proteinExistence type="inferred from homology"/>
<comment type="subunit">
    <text evidence="3 10">Homodimers and heterodimers.</text>
</comment>
<dbReference type="Gene3D" id="3.10.20.90">
    <property type="entry name" value="Phosphatidylinositol 3-kinase Catalytic Subunit, Chain A, domain 1"/>
    <property type="match status" value="1"/>
</dbReference>
<dbReference type="GeneID" id="101498854"/>
<reference evidence="13" key="2">
    <citation type="submission" date="2025-08" db="UniProtKB">
        <authorList>
            <consortium name="RefSeq"/>
        </authorList>
    </citation>
    <scope>IDENTIFICATION</scope>
    <source>
        <tissue evidence="13">Etiolated seedlings</tissue>
    </source>
</reference>
<comment type="similarity">
    <text evidence="2 10">Belongs to the Aux/IAA family.</text>
</comment>
<gene>
    <name evidence="13" type="primary">LOC101498854</name>
</gene>
<dbReference type="eggNOG" id="ENOG502S29N">
    <property type="taxonomic scope" value="Eukaryota"/>
</dbReference>
<evidence type="ECO:0000256" key="4">
    <source>
        <dbReference type="ARBA" id="ARBA00022491"/>
    </source>
</evidence>
<dbReference type="GO" id="GO:0006355">
    <property type="term" value="P:regulation of DNA-templated transcription"/>
    <property type="evidence" value="ECO:0007669"/>
    <property type="project" value="InterPro"/>
</dbReference>
<evidence type="ECO:0000256" key="6">
    <source>
        <dbReference type="ARBA" id="ARBA00023163"/>
    </source>
</evidence>
<sequence length="211" mass="24612">MELQLSLSLPIHSIEGFDPYDHGLINHSGCSEKKKHVKNKRSFEESFGYYLKPLSLLVWSGQPNEEDNHRNEKMNTNIHTSNNEGKEYLVGWPPIKSWRKKELHHQQQHHGQIRMQGIENQSRGSKPLYVKVNMEGVVIGRQINLRLYNSYQTLTDSLISMFVKCQNFEEDGSNYTLTFQTKQGDWMLTGHIPWQSFIGTVRRLAILRNTK</sequence>
<dbReference type="PANTHER" id="PTHR31734">
    <property type="entry name" value="AUXIN-RESPONSIVE PROTEIN IAA17"/>
    <property type="match status" value="1"/>
</dbReference>
<dbReference type="InterPro" id="IPR033389">
    <property type="entry name" value="AUX/IAA_dom"/>
</dbReference>
<dbReference type="Pfam" id="PF02309">
    <property type="entry name" value="AUX_IAA"/>
    <property type="match status" value="2"/>
</dbReference>
<name>A0A1S2Y959_CICAR</name>
<dbReference type="OrthoDB" id="778717at2759"/>
<evidence type="ECO:0000313" key="13">
    <source>
        <dbReference type="RefSeq" id="XP_004501338.1"/>
    </source>
</evidence>
<dbReference type="KEGG" id="cam:101498854"/>
<dbReference type="AlphaFoldDB" id="A0A1S2Y959"/>
<dbReference type="STRING" id="3827.A0A1S2Y959"/>
<keyword evidence="8 10" id="KW-0927">Auxin signaling pathway</keyword>
<dbReference type="PANTHER" id="PTHR31734:SF44">
    <property type="entry name" value="AUXIN-RESPONSIVE PROTEIN"/>
    <property type="match status" value="1"/>
</dbReference>
<evidence type="ECO:0000313" key="12">
    <source>
        <dbReference type="Proteomes" id="UP000087171"/>
    </source>
</evidence>
<keyword evidence="6 10" id="KW-0804">Transcription</keyword>
<keyword evidence="4 10" id="KW-0678">Repressor</keyword>
<dbReference type="InterPro" id="IPR053793">
    <property type="entry name" value="PB1-like"/>
</dbReference>
<evidence type="ECO:0000256" key="2">
    <source>
        <dbReference type="ARBA" id="ARBA00006728"/>
    </source>
</evidence>
<dbReference type="RefSeq" id="XP_004501338.1">
    <property type="nucleotide sequence ID" value="XM_004501281.3"/>
</dbReference>
<keyword evidence="5 10" id="KW-0805">Transcription regulation</keyword>
<dbReference type="InterPro" id="IPR003311">
    <property type="entry name" value="AUX_IAA"/>
</dbReference>
<evidence type="ECO:0000259" key="11">
    <source>
        <dbReference type="PROSITE" id="PS51745"/>
    </source>
</evidence>
<evidence type="ECO:0000256" key="1">
    <source>
        <dbReference type="ARBA" id="ARBA00004123"/>
    </source>
</evidence>
<evidence type="ECO:0000256" key="9">
    <source>
        <dbReference type="ARBA" id="ARBA00025283"/>
    </source>
</evidence>
<evidence type="ECO:0000256" key="5">
    <source>
        <dbReference type="ARBA" id="ARBA00023015"/>
    </source>
</evidence>